<gene>
    <name evidence="2" type="ordered locus">Snas_3348</name>
</gene>
<accession>D3PUK1</accession>
<dbReference type="eggNOG" id="COG5640">
    <property type="taxonomic scope" value="Bacteria"/>
</dbReference>
<dbReference type="InterPro" id="IPR043504">
    <property type="entry name" value="Peptidase_S1_PA_chymotrypsin"/>
</dbReference>
<name>D3PUK1_STANL</name>
<sequence length="145" mass="14950">MLRRSRKATAGIVAGVGALAAIAVIAGGGLASADADNDKITPKVANGEDAPDGAYPFTVKPANHLQTGQFKAKKQNGKLLKVTGYKPSPDTSSCPYDSGGPFVLETDSGPRLVSVESGGPDCPHSGLEDTARIDTNTDWIDQNIV</sequence>
<reference evidence="2 3" key="1">
    <citation type="journal article" date="2009" name="Stand. Genomic Sci.">
        <title>Complete genome sequence of Stackebrandtia nassauensis type strain (LLR-40K-21).</title>
        <authorList>
            <person name="Munk C."/>
            <person name="Lapidus A."/>
            <person name="Copeland A."/>
            <person name="Jando M."/>
            <person name="Mayilraj S."/>
            <person name="Glavina Del Rio T."/>
            <person name="Nolan M."/>
            <person name="Chen F."/>
            <person name="Lucas S."/>
            <person name="Tice H."/>
            <person name="Cheng J.F."/>
            <person name="Han C."/>
            <person name="Detter J.C."/>
            <person name="Bruce D."/>
            <person name="Goodwin L."/>
            <person name="Chain P."/>
            <person name="Pitluck S."/>
            <person name="Goker M."/>
            <person name="Ovchinikova G."/>
            <person name="Pati A."/>
            <person name="Ivanova N."/>
            <person name="Mavromatis K."/>
            <person name="Chen A."/>
            <person name="Palaniappan K."/>
            <person name="Land M."/>
            <person name="Hauser L."/>
            <person name="Chang Y.J."/>
            <person name="Jeffries C.D."/>
            <person name="Bristow J."/>
            <person name="Eisen J.A."/>
            <person name="Markowitz V."/>
            <person name="Hugenholtz P."/>
            <person name="Kyrpides N.C."/>
            <person name="Klenk H.P."/>
        </authorList>
    </citation>
    <scope>NUCLEOTIDE SEQUENCE [LARGE SCALE GENOMIC DNA]</scope>
    <source>
        <strain evidence="3">DSM 44728 / CIP 108903 / NRRL B-16338 / NBRC 102104 / LLR-40K-21</strain>
    </source>
</reference>
<evidence type="ECO:0000313" key="3">
    <source>
        <dbReference type="Proteomes" id="UP000000844"/>
    </source>
</evidence>
<dbReference type="OrthoDB" id="9815928at2"/>
<dbReference type="KEGG" id="sna:Snas_3348"/>
<organism evidence="2 3">
    <name type="scientific">Stackebrandtia nassauensis (strain DSM 44728 / CIP 108903 / NRRL B-16338 / NBRC 102104 / LLR-40K-21)</name>
    <dbReference type="NCBI Taxonomy" id="446470"/>
    <lineage>
        <taxon>Bacteria</taxon>
        <taxon>Bacillati</taxon>
        <taxon>Actinomycetota</taxon>
        <taxon>Actinomycetes</taxon>
        <taxon>Glycomycetales</taxon>
        <taxon>Glycomycetaceae</taxon>
        <taxon>Stackebrandtia</taxon>
    </lineage>
</organism>
<dbReference type="Gene3D" id="2.40.10.10">
    <property type="entry name" value="Trypsin-like serine proteases"/>
    <property type="match status" value="1"/>
</dbReference>
<protein>
    <submittedName>
        <fullName evidence="2">Uncharacterized protein</fullName>
    </submittedName>
</protein>
<evidence type="ECO:0000256" key="1">
    <source>
        <dbReference type="SAM" id="MobiDB-lite"/>
    </source>
</evidence>
<dbReference type="InterPro" id="IPR009003">
    <property type="entry name" value="Peptidase_S1_PA"/>
</dbReference>
<keyword evidence="3" id="KW-1185">Reference proteome</keyword>
<dbReference type="SUPFAM" id="SSF50494">
    <property type="entry name" value="Trypsin-like serine proteases"/>
    <property type="match status" value="1"/>
</dbReference>
<dbReference type="Proteomes" id="UP000000844">
    <property type="component" value="Chromosome"/>
</dbReference>
<dbReference type="RefSeq" id="WP_013018585.1">
    <property type="nucleotide sequence ID" value="NC_013947.1"/>
</dbReference>
<feature type="region of interest" description="Disordered" evidence="1">
    <location>
        <begin position="35"/>
        <end position="60"/>
    </location>
</feature>
<dbReference type="AlphaFoldDB" id="D3PUK1"/>
<evidence type="ECO:0000313" key="2">
    <source>
        <dbReference type="EMBL" id="ADD43014.1"/>
    </source>
</evidence>
<dbReference type="EMBL" id="CP001778">
    <property type="protein sequence ID" value="ADD43014.1"/>
    <property type="molecule type" value="Genomic_DNA"/>
</dbReference>
<proteinExistence type="predicted"/>
<dbReference type="HOGENOM" id="CLU_1785711_0_0_11"/>